<comment type="caution">
    <text evidence="1">The sequence shown here is derived from an EMBL/GenBank/DDBJ whole genome shotgun (WGS) entry which is preliminary data.</text>
</comment>
<keyword evidence="2" id="KW-1185">Reference proteome</keyword>
<name>A0A7U7GCJ9_9GAMM</name>
<sequence>MTDRFIRLRELPSITGISARSVAYLRDRGDFPEPRRLTAKSVGFLESEIMMWMQNRPIAQPDGRSCIRATGETWRGQEAEVAT</sequence>
<dbReference type="Pfam" id="PF05930">
    <property type="entry name" value="Phage_AlpA"/>
    <property type="match status" value="1"/>
</dbReference>
<accession>A0A7U7GCJ9</accession>
<dbReference type="InterPro" id="IPR010260">
    <property type="entry name" value="AlpA"/>
</dbReference>
<dbReference type="SUPFAM" id="SSF46955">
    <property type="entry name" value="Putative DNA-binding domain"/>
    <property type="match status" value="1"/>
</dbReference>
<organism evidence="1 2">
    <name type="scientific">Candidatus Contendobacter odensis Run_B_J11</name>
    <dbReference type="NCBI Taxonomy" id="1400861"/>
    <lineage>
        <taxon>Bacteria</taxon>
        <taxon>Pseudomonadati</taxon>
        <taxon>Pseudomonadota</taxon>
        <taxon>Gammaproteobacteria</taxon>
        <taxon>Candidatus Competibacteraceae</taxon>
        <taxon>Candidatus Contendibacter</taxon>
    </lineage>
</organism>
<proteinExistence type="predicted"/>
<dbReference type="RefSeq" id="WP_081756300.1">
    <property type="nucleotide sequence ID" value="NZ_CBTK010000137.1"/>
</dbReference>
<dbReference type="EMBL" id="CBTK010000137">
    <property type="protein sequence ID" value="CDH45314.1"/>
    <property type="molecule type" value="Genomic_DNA"/>
</dbReference>
<dbReference type="OrthoDB" id="8455288at2"/>
<dbReference type="Proteomes" id="UP000019184">
    <property type="component" value="Unassembled WGS sequence"/>
</dbReference>
<evidence type="ECO:0000313" key="2">
    <source>
        <dbReference type="Proteomes" id="UP000019184"/>
    </source>
</evidence>
<evidence type="ECO:0000313" key="1">
    <source>
        <dbReference type="EMBL" id="CDH45314.1"/>
    </source>
</evidence>
<gene>
    <name evidence="1" type="ORF">BN874_2210002</name>
</gene>
<protein>
    <recommendedName>
        <fullName evidence="3">AlpA family transcriptional regulator</fullName>
    </recommendedName>
</protein>
<dbReference type="InterPro" id="IPR009061">
    <property type="entry name" value="DNA-bd_dom_put_sf"/>
</dbReference>
<dbReference type="AlphaFoldDB" id="A0A7U7GCJ9"/>
<reference evidence="1 2" key="1">
    <citation type="journal article" date="2014" name="ISME J.">
        <title>Candidatus Competibacter-lineage genomes retrieved from metagenomes reveal functional metabolic diversity.</title>
        <authorList>
            <person name="McIlroy S.J."/>
            <person name="Albertsen M."/>
            <person name="Andresen E.K."/>
            <person name="Saunders A.M."/>
            <person name="Kristiansen R."/>
            <person name="Stokholm-Bjerregaard M."/>
            <person name="Nielsen K.L."/>
            <person name="Nielsen P.H."/>
        </authorList>
    </citation>
    <scope>NUCLEOTIDE SEQUENCE [LARGE SCALE GENOMIC DNA]</scope>
    <source>
        <strain evidence="1 2">Run_B_J11</strain>
    </source>
</reference>
<evidence type="ECO:0008006" key="3">
    <source>
        <dbReference type="Google" id="ProtNLM"/>
    </source>
</evidence>